<dbReference type="PROSITE" id="PS51819">
    <property type="entry name" value="VOC"/>
    <property type="match status" value="1"/>
</dbReference>
<evidence type="ECO:0000259" key="1">
    <source>
        <dbReference type="PROSITE" id="PS51819"/>
    </source>
</evidence>
<keyword evidence="3" id="KW-1185">Reference proteome</keyword>
<dbReference type="InterPro" id="IPR004360">
    <property type="entry name" value="Glyas_Fos-R_dOase_dom"/>
</dbReference>
<organism evidence="2 3">
    <name type="scientific">Neolewinella marina</name>
    <dbReference type="NCBI Taxonomy" id="438751"/>
    <lineage>
        <taxon>Bacteria</taxon>
        <taxon>Pseudomonadati</taxon>
        <taxon>Bacteroidota</taxon>
        <taxon>Saprospiria</taxon>
        <taxon>Saprospirales</taxon>
        <taxon>Lewinellaceae</taxon>
        <taxon>Neolewinella</taxon>
    </lineage>
</organism>
<name>A0A2G0CII6_9BACT</name>
<evidence type="ECO:0000313" key="3">
    <source>
        <dbReference type="Proteomes" id="UP000226437"/>
    </source>
</evidence>
<dbReference type="OrthoDB" id="1177764at2"/>
<reference evidence="2 3" key="1">
    <citation type="submission" date="2017-10" db="EMBL/GenBank/DDBJ databases">
        <title>The draft genome sequence of Lewinella marina KCTC 32374.</title>
        <authorList>
            <person name="Wang K."/>
        </authorList>
    </citation>
    <scope>NUCLEOTIDE SEQUENCE [LARGE SCALE GENOMIC DNA]</scope>
    <source>
        <strain evidence="2 3">MKG-38</strain>
    </source>
</reference>
<accession>A0A2G0CII6</accession>
<dbReference type="Gene3D" id="3.10.180.10">
    <property type="entry name" value="2,3-Dihydroxybiphenyl 1,2-Dioxygenase, domain 1"/>
    <property type="match status" value="1"/>
</dbReference>
<keyword evidence="2" id="KW-0223">Dioxygenase</keyword>
<dbReference type="InterPro" id="IPR029068">
    <property type="entry name" value="Glyas_Bleomycin-R_OHBP_Dase"/>
</dbReference>
<dbReference type="CDD" id="cd06587">
    <property type="entry name" value="VOC"/>
    <property type="match status" value="1"/>
</dbReference>
<keyword evidence="2" id="KW-0560">Oxidoreductase</keyword>
<feature type="domain" description="VOC" evidence="1">
    <location>
        <begin position="2"/>
        <end position="122"/>
    </location>
</feature>
<comment type="caution">
    <text evidence="2">The sequence shown here is derived from an EMBL/GenBank/DDBJ whole genome shotgun (WGS) entry which is preliminary data.</text>
</comment>
<gene>
    <name evidence="2" type="ORF">CGL56_01585</name>
</gene>
<dbReference type="GO" id="GO:0051213">
    <property type="term" value="F:dioxygenase activity"/>
    <property type="evidence" value="ECO:0007669"/>
    <property type="project" value="UniProtKB-KW"/>
</dbReference>
<protein>
    <submittedName>
        <fullName evidence="2">Glyoxalase/bleomycin resistance/dioxygenase family protein</fullName>
    </submittedName>
</protein>
<sequence length="138" mass="15202">MVFEHLALNVPDPVAVARWYVSHLDARVLSQGDGPVHTTFLADSTGRVFLEVYYNPLGEIDDFAERHPLTFHFALQTSDAAGLRDSLTLAGAEVVEEICPEPGTHLVMLRDPFGIPLQLCQRRRPYPTGVAAAVPPVR</sequence>
<dbReference type="InterPro" id="IPR037523">
    <property type="entry name" value="VOC_core"/>
</dbReference>
<evidence type="ECO:0000313" key="2">
    <source>
        <dbReference type="EMBL" id="PHK99768.1"/>
    </source>
</evidence>
<dbReference type="AlphaFoldDB" id="A0A2G0CII6"/>
<dbReference type="RefSeq" id="WP_099104747.1">
    <property type="nucleotide sequence ID" value="NZ_JAATJF010000001.1"/>
</dbReference>
<dbReference type="EMBL" id="PDLO01000001">
    <property type="protein sequence ID" value="PHK99768.1"/>
    <property type="molecule type" value="Genomic_DNA"/>
</dbReference>
<dbReference type="SUPFAM" id="SSF54593">
    <property type="entry name" value="Glyoxalase/Bleomycin resistance protein/Dihydroxybiphenyl dioxygenase"/>
    <property type="match status" value="1"/>
</dbReference>
<proteinExistence type="predicted"/>
<dbReference type="Pfam" id="PF00903">
    <property type="entry name" value="Glyoxalase"/>
    <property type="match status" value="1"/>
</dbReference>
<dbReference type="Proteomes" id="UP000226437">
    <property type="component" value="Unassembled WGS sequence"/>
</dbReference>